<proteinExistence type="predicted"/>
<gene>
    <name evidence="1" type="ORF">MERR_LOCUS18239</name>
</gene>
<sequence>MERRRRHLTDTSLCQVCKGGEESSMHILRDCPAMSGIWTRIVPVRKQREFFTFPLLCWLHDNLGNDMDMGGYTWSTIFAISIWWGWKWRCWNVFGNNGKCRDRVKFLKNLASEVSLAHEHLRERACAGVRVERHIAWKPPESGWWKMNTDGASR</sequence>
<reference evidence="1" key="1">
    <citation type="submission" date="2020-01" db="EMBL/GenBank/DDBJ databases">
        <authorList>
            <person name="Mishra B."/>
        </authorList>
    </citation>
    <scope>NUCLEOTIDE SEQUENCE [LARGE SCALE GENOMIC DNA]</scope>
</reference>
<dbReference type="AlphaFoldDB" id="A0A6D2IUY4"/>
<accession>A0A6D2IUY4</accession>
<dbReference type="OrthoDB" id="1422167at2759"/>
<protein>
    <recommendedName>
        <fullName evidence="3">Reverse transcriptase zinc-binding domain-containing protein</fullName>
    </recommendedName>
</protein>
<keyword evidence="2" id="KW-1185">Reference proteome</keyword>
<evidence type="ECO:0000313" key="1">
    <source>
        <dbReference type="EMBL" id="CAA7031004.1"/>
    </source>
</evidence>
<dbReference type="EMBL" id="CACVBM020001101">
    <property type="protein sequence ID" value="CAA7031004.1"/>
    <property type="molecule type" value="Genomic_DNA"/>
</dbReference>
<organism evidence="1 2">
    <name type="scientific">Microthlaspi erraticum</name>
    <dbReference type="NCBI Taxonomy" id="1685480"/>
    <lineage>
        <taxon>Eukaryota</taxon>
        <taxon>Viridiplantae</taxon>
        <taxon>Streptophyta</taxon>
        <taxon>Embryophyta</taxon>
        <taxon>Tracheophyta</taxon>
        <taxon>Spermatophyta</taxon>
        <taxon>Magnoliopsida</taxon>
        <taxon>eudicotyledons</taxon>
        <taxon>Gunneridae</taxon>
        <taxon>Pentapetalae</taxon>
        <taxon>rosids</taxon>
        <taxon>malvids</taxon>
        <taxon>Brassicales</taxon>
        <taxon>Brassicaceae</taxon>
        <taxon>Coluteocarpeae</taxon>
        <taxon>Microthlaspi</taxon>
    </lineage>
</organism>
<name>A0A6D2IUY4_9BRAS</name>
<evidence type="ECO:0008006" key="3">
    <source>
        <dbReference type="Google" id="ProtNLM"/>
    </source>
</evidence>
<comment type="caution">
    <text evidence="1">The sequence shown here is derived from an EMBL/GenBank/DDBJ whole genome shotgun (WGS) entry which is preliminary data.</text>
</comment>
<dbReference type="Proteomes" id="UP000467841">
    <property type="component" value="Unassembled WGS sequence"/>
</dbReference>
<evidence type="ECO:0000313" key="2">
    <source>
        <dbReference type="Proteomes" id="UP000467841"/>
    </source>
</evidence>